<feature type="domain" description="Polymerase/histidinol phosphatase N-terminal" evidence="1">
    <location>
        <begin position="7"/>
        <end position="72"/>
    </location>
</feature>
<name>F8EYE5_GRAC1</name>
<dbReference type="PANTHER" id="PTHR42924:SF3">
    <property type="entry name" value="POLYMERASE_HISTIDINOL PHOSPHATASE N-TERMINAL DOMAIN-CONTAINING PROTEIN"/>
    <property type="match status" value="1"/>
</dbReference>
<dbReference type="InterPro" id="IPR004013">
    <property type="entry name" value="PHP_dom"/>
</dbReference>
<dbReference type="InterPro" id="IPR003141">
    <property type="entry name" value="Pol/His_phosphatase_N"/>
</dbReference>
<dbReference type="Proteomes" id="UP000000503">
    <property type="component" value="Chromosome"/>
</dbReference>
<dbReference type="Pfam" id="PF02811">
    <property type="entry name" value="PHP"/>
    <property type="match status" value="1"/>
</dbReference>
<sequence>MLRVMKANLHLHSRISDGTEWPAELAVRAYQSGLEWVALTDHDTLGGVQEFSRAAEKLGLKTTAAVEIDCRAPEIGYRSELLAYFPQGRYEHTKALLAEVTKGRLEYIRSSIRNAQRHFVKSQVSFEDLLQYKRKGRPELPAETFSFNKVDIFLYFKAHGIIAQEVSYRAFKKAYLDTGLLSGTSYEKPSCAEVIRTIHADGGLVVLPHIGHEFEDSLDTIKKNKTKWKEALDYFCGLGLNGIELYWYRNGDTEAINKLVAAEAEKRHLRITYGSDCHGPGSGKETMELFCGELKEL</sequence>
<dbReference type="AlphaFoldDB" id="F8EYE5"/>
<gene>
    <name evidence="2" type="ordered locus">Spica_0209</name>
</gene>
<accession>F8EYE5</accession>
<dbReference type="InterPro" id="IPR016195">
    <property type="entry name" value="Pol/histidinol_Pase-like"/>
</dbReference>
<dbReference type="PANTHER" id="PTHR42924">
    <property type="entry name" value="EXONUCLEASE"/>
    <property type="match status" value="1"/>
</dbReference>
<dbReference type="STRING" id="744872.Spica_0209"/>
<proteinExistence type="predicted"/>
<dbReference type="Gene3D" id="1.10.150.650">
    <property type="match status" value="1"/>
</dbReference>
<dbReference type="EMBL" id="CP002868">
    <property type="protein sequence ID" value="AEJ18377.1"/>
    <property type="molecule type" value="Genomic_DNA"/>
</dbReference>
<dbReference type="GO" id="GO:0035312">
    <property type="term" value="F:5'-3' DNA exonuclease activity"/>
    <property type="evidence" value="ECO:0007669"/>
    <property type="project" value="TreeGrafter"/>
</dbReference>
<dbReference type="eggNOG" id="COG0613">
    <property type="taxonomic scope" value="Bacteria"/>
</dbReference>
<evidence type="ECO:0000259" key="1">
    <source>
        <dbReference type="SMART" id="SM00481"/>
    </source>
</evidence>
<dbReference type="OrthoDB" id="127573at2"/>
<dbReference type="InterPro" id="IPR052018">
    <property type="entry name" value="PHP_domain"/>
</dbReference>
<protein>
    <submittedName>
        <fullName evidence="2">PHP domain protein</fullName>
    </submittedName>
</protein>
<dbReference type="HOGENOM" id="CLU_067347_0_0_12"/>
<dbReference type="SUPFAM" id="SSF89550">
    <property type="entry name" value="PHP domain-like"/>
    <property type="match status" value="1"/>
</dbReference>
<dbReference type="KEGG" id="scd:Spica_0209"/>
<evidence type="ECO:0000313" key="2">
    <source>
        <dbReference type="EMBL" id="AEJ18377.1"/>
    </source>
</evidence>
<dbReference type="GO" id="GO:0004534">
    <property type="term" value="F:5'-3' RNA exonuclease activity"/>
    <property type="evidence" value="ECO:0007669"/>
    <property type="project" value="TreeGrafter"/>
</dbReference>
<dbReference type="SMART" id="SM00481">
    <property type="entry name" value="POLIIIAc"/>
    <property type="match status" value="1"/>
</dbReference>
<evidence type="ECO:0000313" key="3">
    <source>
        <dbReference type="Proteomes" id="UP000000503"/>
    </source>
</evidence>
<dbReference type="Gene3D" id="3.20.20.140">
    <property type="entry name" value="Metal-dependent hydrolases"/>
    <property type="match status" value="1"/>
</dbReference>
<organism evidence="2 3">
    <name type="scientific">Gracilinema caldarium (strain ATCC 51460 / DSM 7334 / H1)</name>
    <name type="common">Treponema caldarium</name>
    <dbReference type="NCBI Taxonomy" id="744872"/>
    <lineage>
        <taxon>Bacteria</taxon>
        <taxon>Pseudomonadati</taxon>
        <taxon>Spirochaetota</taxon>
        <taxon>Spirochaetia</taxon>
        <taxon>Spirochaetales</taxon>
        <taxon>Breznakiellaceae</taxon>
        <taxon>Gracilinema</taxon>
    </lineage>
</organism>
<keyword evidence="3" id="KW-1185">Reference proteome</keyword>
<reference evidence="3" key="1">
    <citation type="journal article" date="2013" name="Stand. Genomic Sci.">
        <title>Genome sequence of the thermophilic fresh-water bacterium Spirochaeta caldaria type strain (H1(T)), reclassification of Spirochaeta caldaria, Spirochaeta stenostrepta, and Spirochaeta zuelzerae in the genus Treponema as Treponema caldaria comb. nov., Treponema stenostrepta comb. nov., and Treponema zuelzerae comb. nov., and emendation of the genus Treponema.</title>
        <authorList>
            <person name="Abt B."/>
            <person name="Goker M."/>
            <person name="Scheuner C."/>
            <person name="Han C."/>
            <person name="Lu M."/>
            <person name="Misra M."/>
            <person name="Lapidus A."/>
            <person name="Nolan M."/>
            <person name="Lucas S."/>
            <person name="Hammon N."/>
            <person name="Deshpande S."/>
            <person name="Cheng J.F."/>
            <person name="Tapia R."/>
            <person name="Goodwin L.A."/>
            <person name="Pitluck S."/>
            <person name="Liolios K."/>
            <person name="Pagani I."/>
            <person name="Ivanova N."/>
            <person name="Mavromatis K."/>
            <person name="Mikhailova N."/>
            <person name="Huntemann M."/>
            <person name="Pati A."/>
            <person name="Chen A."/>
            <person name="Palaniappan K."/>
            <person name="Land M."/>
            <person name="Hauser L."/>
            <person name="Jeffries C.D."/>
            <person name="Rohde M."/>
            <person name="Spring S."/>
            <person name="Gronow S."/>
            <person name="Detter J.C."/>
            <person name="Bristow J."/>
            <person name="Eisen J.A."/>
            <person name="Markowitz V."/>
            <person name="Hugenholtz P."/>
            <person name="Kyrpides N.C."/>
            <person name="Woyke T."/>
            <person name="Klenk H.P."/>
        </authorList>
    </citation>
    <scope>NUCLEOTIDE SEQUENCE</scope>
    <source>
        <strain evidence="3">ATCC 51460 / DSM 7334 / H1</strain>
    </source>
</reference>